<evidence type="ECO:0000313" key="16">
    <source>
        <dbReference type="Proteomes" id="UP000006461"/>
    </source>
</evidence>
<keyword evidence="11 13" id="KW-0234">DNA repair</keyword>
<dbReference type="PRINTS" id="PR00696">
    <property type="entry name" value="RSOLVASERUVC"/>
</dbReference>
<comment type="cofactor">
    <cofactor evidence="13">
        <name>Mg(2+)</name>
        <dbReference type="ChEBI" id="CHEBI:18420"/>
    </cofactor>
    <text evidence="13">Binds 2 Mg(2+) ion per subunit.</text>
</comment>
<dbReference type="GO" id="GO:0008821">
    <property type="term" value="F:crossover junction DNA endonuclease activity"/>
    <property type="evidence" value="ECO:0007669"/>
    <property type="project" value="UniProtKB-UniRule"/>
</dbReference>
<evidence type="ECO:0000256" key="12">
    <source>
        <dbReference type="ARBA" id="ARBA00029354"/>
    </source>
</evidence>
<dbReference type="Pfam" id="PF02075">
    <property type="entry name" value="RuvC"/>
    <property type="match status" value="1"/>
</dbReference>
<dbReference type="FunFam" id="3.30.420.10:FF:000002">
    <property type="entry name" value="Crossover junction endodeoxyribonuclease RuvC"/>
    <property type="match status" value="1"/>
</dbReference>
<feature type="active site" evidence="13">
    <location>
        <position position="148"/>
    </location>
</feature>
<dbReference type="GO" id="GO:0006281">
    <property type="term" value="P:DNA repair"/>
    <property type="evidence" value="ECO:0007669"/>
    <property type="project" value="UniProtKB-UniRule"/>
</dbReference>
<dbReference type="PANTHER" id="PTHR30194:SF3">
    <property type="entry name" value="CROSSOVER JUNCTION ENDODEOXYRIBONUCLEASE RUVC"/>
    <property type="match status" value="1"/>
</dbReference>
<evidence type="ECO:0000313" key="15">
    <source>
        <dbReference type="EMBL" id="CCH88772.1"/>
    </source>
</evidence>
<dbReference type="GO" id="GO:0048476">
    <property type="term" value="C:Holliday junction resolvase complex"/>
    <property type="evidence" value="ECO:0007669"/>
    <property type="project" value="UniProtKB-UniRule"/>
</dbReference>
<evidence type="ECO:0000256" key="2">
    <source>
        <dbReference type="ARBA" id="ARBA00022490"/>
    </source>
</evidence>
<dbReference type="InterPro" id="IPR020563">
    <property type="entry name" value="X-over_junc_endoDNase_Mg_BS"/>
</dbReference>
<dbReference type="SUPFAM" id="SSF53098">
    <property type="entry name" value="Ribonuclease H-like"/>
    <property type="match status" value="1"/>
</dbReference>
<dbReference type="NCBIfam" id="TIGR00228">
    <property type="entry name" value="ruvC"/>
    <property type="match status" value="1"/>
</dbReference>
<dbReference type="Proteomes" id="UP000006461">
    <property type="component" value="Chromosome"/>
</dbReference>
<gene>
    <name evidence="13 15" type="primary">ruvC</name>
    <name evidence="15" type="ordered locus">MODMU_3359</name>
</gene>
<dbReference type="AlphaFoldDB" id="I4EZF9"/>
<keyword evidence="5 13" id="KW-0255">Endonuclease</keyword>
<evidence type="ECO:0000256" key="9">
    <source>
        <dbReference type="ARBA" id="ARBA00023125"/>
    </source>
</evidence>
<dbReference type="PANTHER" id="PTHR30194">
    <property type="entry name" value="CROSSOVER JUNCTION ENDODEOXYRIBONUCLEASE RUVC"/>
    <property type="match status" value="1"/>
</dbReference>
<name>I4EZF9_MODI5</name>
<evidence type="ECO:0000256" key="10">
    <source>
        <dbReference type="ARBA" id="ARBA00023172"/>
    </source>
</evidence>
<dbReference type="GO" id="GO:0000287">
    <property type="term" value="F:magnesium ion binding"/>
    <property type="evidence" value="ECO:0007669"/>
    <property type="project" value="UniProtKB-UniRule"/>
</dbReference>
<dbReference type="KEGG" id="mmar:MODMU_3359"/>
<evidence type="ECO:0000256" key="4">
    <source>
        <dbReference type="ARBA" id="ARBA00022723"/>
    </source>
</evidence>
<dbReference type="InterPro" id="IPR012337">
    <property type="entry name" value="RNaseH-like_sf"/>
</dbReference>
<dbReference type="InterPro" id="IPR002176">
    <property type="entry name" value="X-over_junc_endoDNase_RuvC"/>
</dbReference>
<keyword evidence="16" id="KW-1185">Reference proteome</keyword>
<evidence type="ECO:0000256" key="13">
    <source>
        <dbReference type="HAMAP-Rule" id="MF_00034"/>
    </source>
</evidence>
<feature type="binding site" evidence="13">
    <location>
        <position position="14"/>
    </location>
    <ligand>
        <name>Mg(2+)</name>
        <dbReference type="ChEBI" id="CHEBI:18420"/>
        <label>1</label>
    </ligand>
</feature>
<keyword evidence="10 13" id="KW-0233">DNA recombination</keyword>
<dbReference type="InterPro" id="IPR036397">
    <property type="entry name" value="RNaseH_sf"/>
</dbReference>
<dbReference type="HOGENOM" id="CLU_091257_0_2_11"/>
<protein>
    <recommendedName>
        <fullName evidence="13 14">Crossover junction endodeoxyribonuclease RuvC</fullName>
        <ecNumber evidence="13 14">3.1.21.10</ecNumber>
    </recommendedName>
    <alternativeName>
        <fullName evidence="13">Holliday junction nuclease RuvC</fullName>
    </alternativeName>
    <alternativeName>
        <fullName evidence="13">Holliday junction resolvase RuvC</fullName>
    </alternativeName>
</protein>
<evidence type="ECO:0000256" key="5">
    <source>
        <dbReference type="ARBA" id="ARBA00022759"/>
    </source>
</evidence>
<sequence>MGVAMVGLRVLGIDPGLTRCGWGVVEGRPGARPTALGVGVVRTSPDLDLELRLLEVHTAVTALLREHRPAAVAIERVFHQNNKGTATGTAQAAGVAALAAAQADVPVAWHTPSEVKAAISGSGRADKEQVTLMVTRVLGLTTPPKPADAADALALAICHVWRAPAQQRLRVAALAGGIGAPVPAARTLPRWTGISR</sequence>
<reference evidence="15 16" key="1">
    <citation type="journal article" date="2012" name="J. Bacteriol.">
        <title>Genome Sequence of Radiation-Resistant Modestobacter marinus Strain BC501, a Representative Actinobacterium That Thrives on Calcareous Stone Surfaces.</title>
        <authorList>
            <person name="Normand P."/>
            <person name="Gury J."/>
            <person name="Pujic P."/>
            <person name="Chouaia B."/>
            <person name="Crotti E."/>
            <person name="Brusetti L."/>
            <person name="Daffonchio D."/>
            <person name="Vacherie B."/>
            <person name="Barbe V."/>
            <person name="Medigue C."/>
            <person name="Calteau A."/>
            <person name="Ghodhbane-Gtari F."/>
            <person name="Essoussi I."/>
            <person name="Nouioui I."/>
            <person name="Abbassi-Ghozzi I."/>
            <person name="Gtari M."/>
        </authorList>
    </citation>
    <scope>NUCLEOTIDE SEQUENCE [LARGE SCALE GENOMIC DNA]</scope>
    <source>
        <strain evidence="16">BC 501</strain>
    </source>
</reference>
<feature type="binding site" evidence="13">
    <location>
        <position position="148"/>
    </location>
    <ligand>
        <name>Mg(2+)</name>
        <dbReference type="ChEBI" id="CHEBI:18420"/>
        <label>1</label>
    </ligand>
</feature>
<dbReference type="EC" id="3.1.21.10" evidence="13 14"/>
<feature type="binding site" evidence="13">
    <location>
        <position position="75"/>
    </location>
    <ligand>
        <name>Mg(2+)</name>
        <dbReference type="ChEBI" id="CHEBI:18420"/>
        <label>2</label>
    </ligand>
</feature>
<dbReference type="STRING" id="477641.MODMU_3359"/>
<dbReference type="PATRIC" id="fig|477641.3.peg.3178"/>
<keyword evidence="6 13" id="KW-0227">DNA damage</keyword>
<feature type="active site" evidence="13">
    <location>
        <position position="75"/>
    </location>
</feature>
<evidence type="ECO:0000256" key="14">
    <source>
        <dbReference type="NCBIfam" id="TIGR00228"/>
    </source>
</evidence>
<evidence type="ECO:0000256" key="11">
    <source>
        <dbReference type="ARBA" id="ARBA00023204"/>
    </source>
</evidence>
<organism evidence="15 16">
    <name type="scientific">Modestobacter italicus (strain DSM 44449 / CECT 9708 / BC 501)</name>
    <dbReference type="NCBI Taxonomy" id="2732864"/>
    <lineage>
        <taxon>Bacteria</taxon>
        <taxon>Bacillati</taxon>
        <taxon>Actinomycetota</taxon>
        <taxon>Actinomycetes</taxon>
        <taxon>Geodermatophilales</taxon>
        <taxon>Geodermatophilaceae</taxon>
        <taxon>Modestobacter</taxon>
    </lineage>
</organism>
<comment type="catalytic activity">
    <reaction evidence="12 13">
        <text>Endonucleolytic cleavage at a junction such as a reciprocal single-stranded crossover between two homologous DNA duplexes (Holliday junction).</text>
        <dbReference type="EC" id="3.1.21.10"/>
    </reaction>
</comment>
<comment type="function">
    <text evidence="13">The RuvA-RuvB-RuvC complex processes Holliday junction (HJ) DNA during genetic recombination and DNA repair. Endonuclease that resolves HJ intermediates. Cleaves cruciform DNA by making single-stranded nicks across the HJ at symmetrical positions within the homologous arms, yielding a 5'-phosphate and a 3'-hydroxyl group; requires a central core of homology in the junction. The consensus cleavage sequence is 5'-(A/T)TT(C/G)-3'. Cleavage occurs on the 3'-side of the TT dinucleotide at the point of strand exchange. HJ branch migration catalyzed by RuvA-RuvB allows RuvC to scan DNA until it finds its consensus sequence, where it cleaves and resolves the cruciform DNA.</text>
</comment>
<evidence type="ECO:0000256" key="1">
    <source>
        <dbReference type="ARBA" id="ARBA00009518"/>
    </source>
</evidence>
<keyword evidence="9 13" id="KW-0238">DNA-binding</keyword>
<keyword evidence="2 13" id="KW-0963">Cytoplasm</keyword>
<proteinExistence type="inferred from homology"/>
<keyword evidence="3 13" id="KW-0540">Nuclease</keyword>
<feature type="active site" evidence="13">
    <location>
        <position position="14"/>
    </location>
</feature>
<comment type="subcellular location">
    <subcellularLocation>
        <location evidence="13">Cytoplasm</location>
    </subcellularLocation>
</comment>
<evidence type="ECO:0000256" key="3">
    <source>
        <dbReference type="ARBA" id="ARBA00022722"/>
    </source>
</evidence>
<dbReference type="EMBL" id="FO203431">
    <property type="protein sequence ID" value="CCH88772.1"/>
    <property type="molecule type" value="Genomic_DNA"/>
</dbReference>
<keyword evidence="7 13" id="KW-0378">Hydrolase</keyword>
<evidence type="ECO:0000256" key="6">
    <source>
        <dbReference type="ARBA" id="ARBA00022763"/>
    </source>
</evidence>
<evidence type="ECO:0000256" key="8">
    <source>
        <dbReference type="ARBA" id="ARBA00022842"/>
    </source>
</evidence>
<dbReference type="GO" id="GO:0006310">
    <property type="term" value="P:DNA recombination"/>
    <property type="evidence" value="ECO:0007669"/>
    <property type="project" value="UniProtKB-UniRule"/>
</dbReference>
<dbReference type="Gene3D" id="3.30.420.10">
    <property type="entry name" value="Ribonuclease H-like superfamily/Ribonuclease H"/>
    <property type="match status" value="1"/>
</dbReference>
<keyword evidence="8 13" id="KW-0460">Magnesium</keyword>
<dbReference type="eggNOG" id="COG0817">
    <property type="taxonomic scope" value="Bacteria"/>
</dbReference>
<evidence type="ECO:0000256" key="7">
    <source>
        <dbReference type="ARBA" id="ARBA00022801"/>
    </source>
</evidence>
<comment type="subunit">
    <text evidence="13">Homodimer which binds Holliday junction (HJ) DNA. The HJ becomes 2-fold symmetrical on binding to RuvC with unstacked arms; it has a different conformation from HJ DNA in complex with RuvA. In the full resolvosome a probable DNA-RuvA(4)-RuvB(12)-RuvC(2) complex forms which resolves the HJ.</text>
</comment>
<dbReference type="PROSITE" id="PS01321">
    <property type="entry name" value="RUVC"/>
    <property type="match status" value="1"/>
</dbReference>
<comment type="similarity">
    <text evidence="1 13">Belongs to the RuvC family.</text>
</comment>
<dbReference type="OMA" id="AICHIWR"/>
<dbReference type="GO" id="GO:0005737">
    <property type="term" value="C:cytoplasm"/>
    <property type="evidence" value="ECO:0007669"/>
    <property type="project" value="UniProtKB-SubCell"/>
</dbReference>
<dbReference type="GO" id="GO:0003677">
    <property type="term" value="F:DNA binding"/>
    <property type="evidence" value="ECO:0007669"/>
    <property type="project" value="UniProtKB-KW"/>
</dbReference>
<dbReference type="HAMAP" id="MF_00034">
    <property type="entry name" value="RuvC"/>
    <property type="match status" value="1"/>
</dbReference>
<keyword evidence="4 13" id="KW-0479">Metal-binding</keyword>
<accession>I4EZF9</accession>